<evidence type="ECO:0000259" key="5">
    <source>
        <dbReference type="Pfam" id="PF03159"/>
    </source>
</evidence>
<evidence type="ECO:0000256" key="1">
    <source>
        <dbReference type="ARBA" id="ARBA00022722"/>
    </source>
</evidence>
<evidence type="ECO:0000313" key="7">
    <source>
        <dbReference type="EMBL" id="QHT86764.1"/>
    </source>
</evidence>
<proteinExistence type="predicted"/>
<organism evidence="7">
    <name type="scientific">viral metagenome</name>
    <dbReference type="NCBI Taxonomy" id="1070528"/>
    <lineage>
        <taxon>unclassified sequences</taxon>
        <taxon>metagenomes</taxon>
        <taxon>organismal metagenomes</taxon>
    </lineage>
</organism>
<accession>A0A6C0I1K3</accession>
<dbReference type="Gene3D" id="3.40.50.12390">
    <property type="match status" value="1"/>
</dbReference>
<feature type="region of interest" description="Disordered" evidence="4">
    <location>
        <begin position="116"/>
        <end position="137"/>
    </location>
</feature>
<dbReference type="InterPro" id="IPR004859">
    <property type="entry name" value="Xrn1_N"/>
</dbReference>
<evidence type="ECO:0008006" key="8">
    <source>
        <dbReference type="Google" id="ProtNLM"/>
    </source>
</evidence>
<feature type="compositionally biased region" description="Low complexity" evidence="4">
    <location>
        <begin position="117"/>
        <end position="137"/>
    </location>
</feature>
<dbReference type="Pfam" id="PF17846">
    <property type="entry name" value="XRN_M"/>
    <property type="match status" value="1"/>
</dbReference>
<keyword evidence="2" id="KW-0378">Hydrolase</keyword>
<evidence type="ECO:0000259" key="6">
    <source>
        <dbReference type="Pfam" id="PF17846"/>
    </source>
</evidence>
<dbReference type="GO" id="GO:0003723">
    <property type="term" value="F:RNA binding"/>
    <property type="evidence" value="ECO:0007669"/>
    <property type="project" value="TreeGrafter"/>
</dbReference>
<evidence type="ECO:0000256" key="2">
    <source>
        <dbReference type="ARBA" id="ARBA00022801"/>
    </source>
</evidence>
<dbReference type="AlphaFoldDB" id="A0A6C0I1K3"/>
<dbReference type="GO" id="GO:0000956">
    <property type="term" value="P:nuclear-transcribed mRNA catabolic process"/>
    <property type="evidence" value="ECO:0007669"/>
    <property type="project" value="TreeGrafter"/>
</dbReference>
<keyword evidence="1" id="KW-0540">Nuclease</keyword>
<sequence>MGIPSYFLHIVKRHPAILKKIALLGANVDNFYADCNGIIYNAVYETVMGTKNIDVYEAEIILSVCNKIQTYIEMFQPKEKIIIAFDGVAPVAKLNQQRERRYKSWLTGDLQKRIDKNNATNNANKPNKNSNKNLNTVNQNPDTSAIWNTSSITPGTAFMNKLHTFVTAHFKSNPKVIVSSSCESGEGEHKIFQYIRDFPDAHKNQTTIIYGLDADLIMLCLNHLHISERIFLYRETPEFLKTVDRTLDETCQYFVDIPDLAQSIIKYMNCMHDNCGQVSEKIEFQNEKCRMFDYIFICFMLGNDFMPHFPAVNIRTTGIDTLLEAYRQTIGCKPGEYLICSKGHAVPSDPLPIFEGMGQRGAVSLCMLGTVGSLVYINWTNYKVFVEYLANNEDSLFRQEYKKRDRLQQQQLLHSSNNSKSYPNPETNFATSVEISDIVSEWSNDELPSSIDELNMCPIRYRNKEKQINPFTNNWERRYYETLFHIKMTASECKKICTNYLEGMEWTFKYYSSGCVDWRWSYNYHYPPLLKDLLQFIPDSKCYNFLEVKAPDPIRDVVQLCYVLPRPSLHLLPPKIVDKLLKRCDPESLYTTNHRVNWSFCKFFWECHTEMPHLDLNMLESICSD</sequence>
<name>A0A6C0I1K3_9ZZZZ</name>
<dbReference type="GO" id="GO:0004534">
    <property type="term" value="F:5'-3' RNA exonuclease activity"/>
    <property type="evidence" value="ECO:0007669"/>
    <property type="project" value="TreeGrafter"/>
</dbReference>
<keyword evidence="3" id="KW-0269">Exonuclease</keyword>
<dbReference type="PANTHER" id="PTHR12341">
    <property type="entry name" value="5'-&gt;3' EXORIBONUCLEASE"/>
    <property type="match status" value="1"/>
</dbReference>
<dbReference type="Pfam" id="PF03159">
    <property type="entry name" value="XRN_N"/>
    <property type="match status" value="1"/>
</dbReference>
<protein>
    <recommendedName>
        <fullName evidence="8">Xrn1 N-terminal domain-containing protein</fullName>
    </recommendedName>
</protein>
<feature type="domain" description="Xrn1 N-terminal" evidence="5">
    <location>
        <begin position="1"/>
        <end position="223"/>
    </location>
</feature>
<dbReference type="GO" id="GO:0005634">
    <property type="term" value="C:nucleus"/>
    <property type="evidence" value="ECO:0007669"/>
    <property type="project" value="TreeGrafter"/>
</dbReference>
<evidence type="ECO:0000256" key="4">
    <source>
        <dbReference type="SAM" id="MobiDB-lite"/>
    </source>
</evidence>
<dbReference type="EMBL" id="MN740076">
    <property type="protein sequence ID" value="QHT86764.1"/>
    <property type="molecule type" value="Genomic_DNA"/>
</dbReference>
<feature type="domain" description="Xrn1 helical" evidence="6">
    <location>
        <begin position="292"/>
        <end position="618"/>
    </location>
</feature>
<dbReference type="PANTHER" id="PTHR12341:SF71">
    <property type="entry name" value="RRM DOMAIN-CONTAINING PROTEIN"/>
    <property type="match status" value="1"/>
</dbReference>
<evidence type="ECO:0000256" key="3">
    <source>
        <dbReference type="ARBA" id="ARBA00022839"/>
    </source>
</evidence>
<dbReference type="InterPro" id="IPR027073">
    <property type="entry name" value="5_3_exoribonuclease"/>
</dbReference>
<reference evidence="7" key="1">
    <citation type="journal article" date="2020" name="Nature">
        <title>Giant virus diversity and host interactions through global metagenomics.</title>
        <authorList>
            <person name="Schulz F."/>
            <person name="Roux S."/>
            <person name="Paez-Espino D."/>
            <person name="Jungbluth S."/>
            <person name="Walsh D.A."/>
            <person name="Denef V.J."/>
            <person name="McMahon K.D."/>
            <person name="Konstantinidis K.T."/>
            <person name="Eloe-Fadrosh E.A."/>
            <person name="Kyrpides N.C."/>
            <person name="Woyke T."/>
        </authorList>
    </citation>
    <scope>NUCLEOTIDE SEQUENCE</scope>
    <source>
        <strain evidence="7">GVMAG-M-3300023184-18</strain>
    </source>
</reference>
<dbReference type="InterPro" id="IPR041412">
    <property type="entry name" value="Xrn1_helical"/>
</dbReference>